<dbReference type="AlphaFoldDB" id="A0A2T6ZGC7"/>
<evidence type="ECO:0000256" key="2">
    <source>
        <dbReference type="ARBA" id="ARBA00023128"/>
    </source>
</evidence>
<gene>
    <name evidence="7" type="ORF">B9Z19DRAFT_1068141</name>
</gene>
<feature type="domain" description="Ribosomal protein mS38 C-terminal" evidence="6">
    <location>
        <begin position="288"/>
        <end position="321"/>
    </location>
</feature>
<dbReference type="Pfam" id="PF08213">
    <property type="entry name" value="COX24_C"/>
    <property type="match status" value="1"/>
</dbReference>
<dbReference type="SMART" id="SM01155">
    <property type="entry name" value="DUF1713"/>
    <property type="match status" value="1"/>
</dbReference>
<dbReference type="PANTHER" id="PTHR32035">
    <property type="entry name" value="AURORA KINASE A-INTERACTING PROTEIN"/>
    <property type="match status" value="1"/>
</dbReference>
<evidence type="ECO:0000259" key="6">
    <source>
        <dbReference type="SMART" id="SM01155"/>
    </source>
</evidence>
<comment type="caution">
    <text evidence="7">The sequence shown here is derived from an EMBL/GenBank/DDBJ whole genome shotgun (WGS) entry which is preliminary data.</text>
</comment>
<dbReference type="OrthoDB" id="5364404at2759"/>
<keyword evidence="2" id="KW-0496">Mitochondrion</keyword>
<protein>
    <recommendedName>
        <fullName evidence="4">Small ribosomal subunit protein mS38</fullName>
    </recommendedName>
</protein>
<name>A0A2T6ZGC7_TUBBO</name>
<proteinExistence type="inferred from homology"/>
<dbReference type="Proteomes" id="UP000244722">
    <property type="component" value="Unassembled WGS sequence"/>
</dbReference>
<feature type="region of interest" description="Disordered" evidence="5">
    <location>
        <begin position="174"/>
        <end position="201"/>
    </location>
</feature>
<dbReference type="InterPro" id="IPR013177">
    <property type="entry name" value="Ribosomal_mS38_C"/>
</dbReference>
<dbReference type="GO" id="GO:0005739">
    <property type="term" value="C:mitochondrion"/>
    <property type="evidence" value="ECO:0007669"/>
    <property type="project" value="UniProtKB-SubCell"/>
</dbReference>
<evidence type="ECO:0000256" key="5">
    <source>
        <dbReference type="SAM" id="MobiDB-lite"/>
    </source>
</evidence>
<evidence type="ECO:0000256" key="1">
    <source>
        <dbReference type="ARBA" id="ARBA00004173"/>
    </source>
</evidence>
<sequence length="324" mass="35939">MFSFRRIALTLRFGGTPAVVPRPMVPIKQTASPAIHIQPRLRPYSSSSPSKPSNPSDGASGSNIAGTPTVRRSARTGAKNSTTSTAAKVRSKVPVVPSTDHLHPADVAVSTFFAQHRPVSISHSVPLNHSESLFENIFASRKPAFEHPIYQNSPSPTDFEHIVESGWLESAIRSASNNAQQPQQQQQAAVAQPLAYQSTQDAADSANLGPDYFSYRPFCPPPPPRAQTAFLRPRLQRQLIQLLLQATTQGEGTVAISGNSKLLLENMTRQRRIGEAMPDENPGRVVMRLISVKRIRKLKMKKHKLKKLRKRTRSLRRRIESQRK</sequence>
<accession>A0A2T6ZGC7</accession>
<feature type="region of interest" description="Disordered" evidence="5">
    <location>
        <begin position="30"/>
        <end position="100"/>
    </location>
</feature>
<evidence type="ECO:0000256" key="3">
    <source>
        <dbReference type="ARBA" id="ARBA00035647"/>
    </source>
</evidence>
<dbReference type="PANTHER" id="PTHR32035:SF3">
    <property type="entry name" value="SMALL RIBOSOMAL SUBUNIT PROTEIN MS38"/>
    <property type="match status" value="1"/>
</dbReference>
<dbReference type="EMBL" id="NESQ01000293">
    <property type="protein sequence ID" value="PUU74550.1"/>
    <property type="molecule type" value="Genomic_DNA"/>
</dbReference>
<evidence type="ECO:0000313" key="7">
    <source>
        <dbReference type="EMBL" id="PUU74550.1"/>
    </source>
</evidence>
<organism evidence="7 8">
    <name type="scientific">Tuber borchii</name>
    <name type="common">White truffle</name>
    <dbReference type="NCBI Taxonomy" id="42251"/>
    <lineage>
        <taxon>Eukaryota</taxon>
        <taxon>Fungi</taxon>
        <taxon>Dikarya</taxon>
        <taxon>Ascomycota</taxon>
        <taxon>Pezizomycotina</taxon>
        <taxon>Pezizomycetes</taxon>
        <taxon>Pezizales</taxon>
        <taxon>Tuberaceae</taxon>
        <taxon>Tuber</taxon>
    </lineage>
</organism>
<reference evidence="7 8" key="1">
    <citation type="submission" date="2017-04" db="EMBL/GenBank/DDBJ databases">
        <title>Draft genome sequence of Tuber borchii Vittad., a whitish edible truffle.</title>
        <authorList>
            <consortium name="DOE Joint Genome Institute"/>
            <person name="Murat C."/>
            <person name="Kuo A."/>
            <person name="Barry K.W."/>
            <person name="Clum A."/>
            <person name="Dockter R.B."/>
            <person name="Fauchery L."/>
            <person name="Iotti M."/>
            <person name="Kohler A."/>
            <person name="Labutti K."/>
            <person name="Lindquist E.A."/>
            <person name="Lipzen A."/>
            <person name="Ohm R.A."/>
            <person name="Wang M."/>
            <person name="Grigoriev I.V."/>
            <person name="Zambonelli A."/>
            <person name="Martin F.M."/>
        </authorList>
    </citation>
    <scope>NUCLEOTIDE SEQUENCE [LARGE SCALE GENOMIC DNA]</scope>
    <source>
        <strain evidence="7 8">Tbo3840</strain>
    </source>
</reference>
<comment type="subcellular location">
    <subcellularLocation>
        <location evidence="1">Mitochondrion</location>
    </subcellularLocation>
</comment>
<evidence type="ECO:0000313" key="8">
    <source>
        <dbReference type="Proteomes" id="UP000244722"/>
    </source>
</evidence>
<keyword evidence="8" id="KW-1185">Reference proteome</keyword>
<evidence type="ECO:0000256" key="4">
    <source>
        <dbReference type="ARBA" id="ARBA00035682"/>
    </source>
</evidence>
<comment type="similarity">
    <text evidence="3">Belongs to the mitochondrion-specific ribosomal protein mS38 family.</text>
</comment>
<feature type="compositionally biased region" description="Low complexity" evidence="5">
    <location>
        <begin position="179"/>
        <end position="197"/>
    </location>
</feature>
<dbReference type="STRING" id="42251.A0A2T6ZGC7"/>
<feature type="compositionally biased region" description="Low complexity" evidence="5">
    <location>
        <begin position="43"/>
        <end position="56"/>
    </location>
</feature>
<feature type="compositionally biased region" description="Polar residues" evidence="5">
    <location>
        <begin position="57"/>
        <end position="66"/>
    </location>
</feature>